<dbReference type="InterPro" id="IPR025377">
    <property type="entry name" value="DUF4367"/>
</dbReference>
<dbReference type="RefSeq" id="WP_212966477.1">
    <property type="nucleotide sequence ID" value="NZ_BORB01000020.1"/>
</dbReference>
<proteinExistence type="predicted"/>
<name>A0ABQ4KJP9_9BACI</name>
<feature type="domain" description="DUF4367" evidence="2">
    <location>
        <begin position="147"/>
        <end position="260"/>
    </location>
</feature>
<keyword evidence="1" id="KW-1133">Transmembrane helix</keyword>
<accession>A0ABQ4KJP9</accession>
<dbReference type="Proteomes" id="UP000679950">
    <property type="component" value="Unassembled WGS sequence"/>
</dbReference>
<keyword evidence="4" id="KW-1185">Reference proteome</keyword>
<comment type="caution">
    <text evidence="3">The sequence shown here is derived from an EMBL/GenBank/DDBJ whole genome shotgun (WGS) entry which is preliminary data.</text>
</comment>
<protein>
    <recommendedName>
        <fullName evidence="2">DUF4367 domain-containing protein</fullName>
    </recommendedName>
</protein>
<dbReference type="PANTHER" id="PTHR37507">
    <property type="entry name" value="SPORULATION PROTEIN YDCC"/>
    <property type="match status" value="1"/>
</dbReference>
<feature type="transmembrane region" description="Helical" evidence="1">
    <location>
        <begin position="56"/>
        <end position="74"/>
    </location>
</feature>
<dbReference type="PANTHER" id="PTHR37507:SF2">
    <property type="entry name" value="SPORULATION PROTEIN YDCC"/>
    <property type="match status" value="1"/>
</dbReference>
<reference evidence="3 4" key="1">
    <citation type="submission" date="2021-03" db="EMBL/GenBank/DDBJ databases">
        <title>Antimicrobial resistance genes in bacteria isolated from Japanese honey, and their potential for conferring macrolide and lincosamide resistance in the American foulbrood pathogen Paenibacillus larvae.</title>
        <authorList>
            <person name="Okamoto M."/>
            <person name="Kumagai M."/>
            <person name="Kanamori H."/>
            <person name="Takamatsu D."/>
        </authorList>
    </citation>
    <scope>NUCLEOTIDE SEQUENCE [LARGE SCALE GENOMIC DNA]</scope>
    <source>
        <strain evidence="3 4">J8TS2</strain>
    </source>
</reference>
<gene>
    <name evidence="3" type="ORF">J8TS2_25010</name>
</gene>
<dbReference type="EMBL" id="BORB01000020">
    <property type="protein sequence ID" value="GIN58182.1"/>
    <property type="molecule type" value="Genomic_DNA"/>
</dbReference>
<sequence length="261" mass="29171">MSKGKSDSLDQLIKEAIHEEIEQTPTPMYSVGEAWEKLEEARKKHPVRQPRSFKNVWMYAVSIFVILASVALFSTSQGLASPTLTQFLQQVQGKMGHLFLKVGQDTGFGDPPQTGGSEEDSVIVESEFESVQMSLQEARQETAFPIVLPTYIPKAYHLENVTVMKGEDELSTDILLHYEGADEEGFVINQQAIGEAFGMGMVFDNEDTQIENIIVNGEQAQLLTIQDDLRELLWVKGGQMYYSISGNLSKQEIIEVAESME</sequence>
<organism evidence="3 4">
    <name type="scientific">Lederbergia ruris</name>
    <dbReference type="NCBI Taxonomy" id="217495"/>
    <lineage>
        <taxon>Bacteria</taxon>
        <taxon>Bacillati</taxon>
        <taxon>Bacillota</taxon>
        <taxon>Bacilli</taxon>
        <taxon>Bacillales</taxon>
        <taxon>Bacillaceae</taxon>
        <taxon>Lederbergia</taxon>
    </lineage>
</organism>
<evidence type="ECO:0000259" key="2">
    <source>
        <dbReference type="Pfam" id="PF14285"/>
    </source>
</evidence>
<evidence type="ECO:0000256" key="1">
    <source>
        <dbReference type="SAM" id="Phobius"/>
    </source>
</evidence>
<evidence type="ECO:0000313" key="4">
    <source>
        <dbReference type="Proteomes" id="UP000679950"/>
    </source>
</evidence>
<evidence type="ECO:0000313" key="3">
    <source>
        <dbReference type="EMBL" id="GIN58182.1"/>
    </source>
</evidence>
<keyword evidence="1" id="KW-0472">Membrane</keyword>
<keyword evidence="1" id="KW-0812">Transmembrane</keyword>
<dbReference type="InterPro" id="IPR052944">
    <property type="entry name" value="Sporulation_related"/>
</dbReference>
<dbReference type="Pfam" id="PF14285">
    <property type="entry name" value="DUF4367"/>
    <property type="match status" value="1"/>
</dbReference>